<proteinExistence type="predicted"/>
<accession>A0A4Z0L5K5</accession>
<gene>
    <name evidence="2" type="ORF">E4635_10115</name>
</gene>
<keyword evidence="1" id="KW-0732">Signal</keyword>
<evidence type="ECO:0000256" key="1">
    <source>
        <dbReference type="SAM" id="SignalP"/>
    </source>
</evidence>
<feature type="signal peptide" evidence="1">
    <location>
        <begin position="1"/>
        <end position="22"/>
    </location>
</feature>
<reference evidence="2 3" key="1">
    <citation type="submission" date="2019-04" db="EMBL/GenBank/DDBJ databases">
        <title>Flavobacterium sp. strain DS2-A Genome sequencing and assembly.</title>
        <authorList>
            <person name="Kim I."/>
        </authorList>
    </citation>
    <scope>NUCLEOTIDE SEQUENCE [LARGE SCALE GENOMIC DNA]</scope>
    <source>
        <strain evidence="2 3">DS2-A</strain>
    </source>
</reference>
<sequence length="131" mass="14997">MKKLSFGFCSLLLLLCSCSVQKNNTQIDQKPDSRPGKEIVLVKVLDDSRCPERVQCIWAGEVTFAVAAYEDLKMVEQVQFTLNQNTHKEINDWFMKHLPAGSKDLKEISVLPYPKEGVAVKPEDYYIQLIY</sequence>
<evidence type="ECO:0000313" key="2">
    <source>
        <dbReference type="EMBL" id="TGD57538.1"/>
    </source>
</evidence>
<evidence type="ECO:0000313" key="3">
    <source>
        <dbReference type="Proteomes" id="UP000297407"/>
    </source>
</evidence>
<name>A0A4Z0L5K5_9FLAO</name>
<dbReference type="RefSeq" id="WP_135526538.1">
    <property type="nucleotide sequence ID" value="NZ_SRLH01000005.1"/>
</dbReference>
<organism evidence="2 3">
    <name type="scientific">Flavobacterium humi</name>
    <dbReference type="NCBI Taxonomy" id="2562683"/>
    <lineage>
        <taxon>Bacteria</taxon>
        <taxon>Pseudomonadati</taxon>
        <taxon>Bacteroidota</taxon>
        <taxon>Flavobacteriia</taxon>
        <taxon>Flavobacteriales</taxon>
        <taxon>Flavobacteriaceae</taxon>
        <taxon>Flavobacterium</taxon>
    </lineage>
</organism>
<dbReference type="Proteomes" id="UP000297407">
    <property type="component" value="Unassembled WGS sequence"/>
</dbReference>
<dbReference type="OrthoDB" id="163809at2"/>
<dbReference type="PROSITE" id="PS51257">
    <property type="entry name" value="PROKAR_LIPOPROTEIN"/>
    <property type="match status" value="1"/>
</dbReference>
<dbReference type="EMBL" id="SRLH01000005">
    <property type="protein sequence ID" value="TGD57538.1"/>
    <property type="molecule type" value="Genomic_DNA"/>
</dbReference>
<protein>
    <submittedName>
        <fullName evidence="2">Uncharacterized protein</fullName>
    </submittedName>
</protein>
<dbReference type="AlphaFoldDB" id="A0A4Z0L5K5"/>
<feature type="chain" id="PRO_5021292644" evidence="1">
    <location>
        <begin position="23"/>
        <end position="131"/>
    </location>
</feature>
<comment type="caution">
    <text evidence="2">The sequence shown here is derived from an EMBL/GenBank/DDBJ whole genome shotgun (WGS) entry which is preliminary data.</text>
</comment>
<keyword evidence="3" id="KW-1185">Reference proteome</keyword>